<dbReference type="RefSeq" id="WP_114562770.1">
    <property type="nucleotide sequence ID" value="NZ_CP031124.1"/>
</dbReference>
<dbReference type="OrthoDB" id="370799at2"/>
<protein>
    <submittedName>
        <fullName evidence="1">Uncharacterized protein</fullName>
    </submittedName>
</protein>
<dbReference type="KEGG" id="hyf:DTO96_101322"/>
<name>A0A345DB53_9BURK</name>
<gene>
    <name evidence="1" type="ORF">DTO96_101322</name>
</gene>
<proteinExistence type="predicted"/>
<evidence type="ECO:0000313" key="2">
    <source>
        <dbReference type="Proteomes" id="UP000252182"/>
    </source>
</evidence>
<keyword evidence="2" id="KW-1185">Reference proteome</keyword>
<evidence type="ECO:0000313" key="1">
    <source>
        <dbReference type="EMBL" id="AXF85591.1"/>
    </source>
</evidence>
<accession>A0A345DB53</accession>
<reference evidence="2" key="1">
    <citation type="submission" date="2018-07" db="EMBL/GenBank/DDBJ databases">
        <authorList>
            <person name="Kim H."/>
        </authorList>
    </citation>
    <scope>NUCLEOTIDE SEQUENCE [LARGE SCALE GENOMIC DNA]</scope>
    <source>
        <strain evidence="2">F02</strain>
    </source>
</reference>
<dbReference type="Proteomes" id="UP000252182">
    <property type="component" value="Chromosome"/>
</dbReference>
<dbReference type="AlphaFoldDB" id="A0A345DB53"/>
<organism evidence="1 2">
    <name type="scientific">Ephemeroptericola cinctiostellae</name>
    <dbReference type="NCBI Taxonomy" id="2268024"/>
    <lineage>
        <taxon>Bacteria</taxon>
        <taxon>Pseudomonadati</taxon>
        <taxon>Pseudomonadota</taxon>
        <taxon>Betaproteobacteria</taxon>
        <taxon>Burkholderiales</taxon>
        <taxon>Burkholderiaceae</taxon>
        <taxon>Ephemeroptericola</taxon>
    </lineage>
</organism>
<dbReference type="EMBL" id="CP031124">
    <property type="protein sequence ID" value="AXF85591.1"/>
    <property type="molecule type" value="Genomic_DNA"/>
</dbReference>
<sequence length="81" mass="9410">MNIIYDSFQLMRSGHWREAHNLIQTDDSLLAAWLHGILHIEEGDLEDAEYWYGKGGRHFRSRGTLSEEVDAFEVEMKGACR</sequence>